<evidence type="ECO:0000313" key="1">
    <source>
        <dbReference type="EMBL" id="EEE03344.1"/>
    </source>
</evidence>
<comment type="caution">
    <text evidence="1">The sequence shown here is derived from an EMBL/GenBank/DDBJ whole genome shotgun (WGS) entry which is preliminary data.</text>
</comment>
<accession>B9C0T1</accession>
<gene>
    <name evidence="1" type="ORF">BURMUCGD2_4303</name>
</gene>
<protein>
    <submittedName>
        <fullName evidence="1">Uncharacterized protein</fullName>
    </submittedName>
</protein>
<name>B9C0T1_9BURK</name>
<reference evidence="1 2" key="1">
    <citation type="journal article" date="2012" name="J. Bacteriol.">
        <title>Draft Genome Sequence Determination for Cystic Fibrosis and Chronic Granulomatous Disease Burkholderia multivorans Isolates.</title>
        <authorList>
            <person name="Varga J.J."/>
            <person name="Losada L."/>
            <person name="Zelazny A.M."/>
            <person name="Brinkac L."/>
            <person name="Harkins D."/>
            <person name="Radune D."/>
            <person name="Hostetler J."/>
            <person name="Sampaio E.P."/>
            <person name="Ronning C.M."/>
            <person name="Nierman W.C."/>
            <person name="Greenberg D.E."/>
            <person name="Holland S.M."/>
            <person name="Goldberg J.B."/>
        </authorList>
    </citation>
    <scope>NUCLEOTIDE SEQUENCE [LARGE SCALE GENOMIC DNA]</scope>
    <source>
        <strain evidence="1 2">CGD2</strain>
    </source>
</reference>
<dbReference type="Proteomes" id="UP000004535">
    <property type="component" value="Unassembled WGS sequence"/>
</dbReference>
<proteinExistence type="predicted"/>
<organism evidence="1 2">
    <name type="scientific">Burkholderia multivorans CGD2</name>
    <dbReference type="NCBI Taxonomy" id="513052"/>
    <lineage>
        <taxon>Bacteria</taxon>
        <taxon>Pseudomonadati</taxon>
        <taxon>Pseudomonadota</taxon>
        <taxon>Betaproteobacteria</taxon>
        <taxon>Burkholderiales</taxon>
        <taxon>Burkholderiaceae</taxon>
        <taxon>Burkholderia</taxon>
        <taxon>Burkholderia cepacia complex</taxon>
    </lineage>
</organism>
<sequence>MRAAWRDVRASFARRGRRRGGFRSGRPPPVFIRVHASATSCARGDRLACRARRTARATQACASQV</sequence>
<dbReference type="AlphaFoldDB" id="B9C0T1"/>
<dbReference type="EMBL" id="ACFC01000030">
    <property type="protein sequence ID" value="EEE03344.1"/>
    <property type="molecule type" value="Genomic_DNA"/>
</dbReference>
<evidence type="ECO:0000313" key="2">
    <source>
        <dbReference type="Proteomes" id="UP000004535"/>
    </source>
</evidence>